<evidence type="ECO:0000259" key="7">
    <source>
        <dbReference type="Pfam" id="PF00501"/>
    </source>
</evidence>
<evidence type="ECO:0000256" key="1">
    <source>
        <dbReference type="ARBA" id="ARBA00006432"/>
    </source>
</evidence>
<feature type="domain" description="AMP-dependent synthetase/ligase" evidence="7">
    <location>
        <begin position="60"/>
        <end position="436"/>
    </location>
</feature>
<evidence type="ECO:0000259" key="8">
    <source>
        <dbReference type="Pfam" id="PF13193"/>
    </source>
</evidence>
<dbReference type="InterPro" id="IPR025110">
    <property type="entry name" value="AMP-bd_C"/>
</dbReference>
<evidence type="ECO:0000313" key="9">
    <source>
        <dbReference type="EMBL" id="PZQ24496.1"/>
    </source>
</evidence>
<dbReference type="FunFam" id="3.30.300.30:FF:000008">
    <property type="entry name" value="2,3-dihydroxybenzoate-AMP ligase"/>
    <property type="match status" value="1"/>
</dbReference>
<dbReference type="Gene3D" id="3.30.300.30">
    <property type="match status" value="1"/>
</dbReference>
<dbReference type="Pfam" id="PF00501">
    <property type="entry name" value="AMP-binding"/>
    <property type="match status" value="1"/>
</dbReference>
<dbReference type="InterPro" id="IPR020845">
    <property type="entry name" value="AMP-binding_CS"/>
</dbReference>
<dbReference type="PANTHER" id="PTHR43767:SF1">
    <property type="entry name" value="NONRIBOSOMAL PEPTIDE SYNTHASE PES1 (EUROFUNG)-RELATED"/>
    <property type="match status" value="1"/>
</dbReference>
<dbReference type="Proteomes" id="UP000248597">
    <property type="component" value="Unassembled WGS sequence"/>
</dbReference>
<dbReference type="InterPro" id="IPR000873">
    <property type="entry name" value="AMP-dep_synth/lig_dom"/>
</dbReference>
<accession>A0A2W5L5M4</accession>
<organism evidence="9 10">
    <name type="scientific">Sphingopyxis macrogoltabida</name>
    <name type="common">Sphingomonas macrogoltabidus</name>
    <dbReference type="NCBI Taxonomy" id="33050"/>
    <lineage>
        <taxon>Bacteria</taxon>
        <taxon>Pseudomonadati</taxon>
        <taxon>Pseudomonadota</taxon>
        <taxon>Alphaproteobacteria</taxon>
        <taxon>Sphingomonadales</taxon>
        <taxon>Sphingomonadaceae</taxon>
        <taxon>Sphingopyxis</taxon>
    </lineage>
</organism>
<dbReference type="AlphaFoldDB" id="A0A2W5L5M4"/>
<evidence type="ECO:0000313" key="10">
    <source>
        <dbReference type="Proteomes" id="UP000248597"/>
    </source>
</evidence>
<evidence type="ECO:0000256" key="6">
    <source>
        <dbReference type="SAM" id="Phobius"/>
    </source>
</evidence>
<dbReference type="EMBL" id="QFPJ01000002">
    <property type="protein sequence ID" value="PZQ24496.1"/>
    <property type="molecule type" value="Genomic_DNA"/>
</dbReference>
<keyword evidence="6" id="KW-1133">Transmembrane helix</keyword>
<sequence>MSSDEKTPWPAMSLERATAQLCAPGARFELHTVVVDGREILSWRNQPPTLSDLAFQARKLHAQKEFIVHQDERVTYDMWFRAVAALSRALLSYQVRPGDRVAIAMRNLPEWPVALFAIAAVGAIAVPLNAWWTGPELTYGLQDSGARLLIADAARWSAVRPHLDELPQLEHVWVARPSDAAMPIPAVSLESIIGAVTDYASLPDQNLPAVAIAPESDLSIFYTSGTTGRPKGAVGSHRNMLTCSLSNAFSQHRSFLRRGLNPLPGTPKTILLAIPFFHVTGCHSTMISGMLNGNKLVLLPKWDTRQALGLIERERITTAGGVPALAWQLVEADRGGHDLSSLEIVTYGGAFAAPELVRRISSDLDAFPATGWGMTETSATFTHHMAEDYLNRPGSCGPALPLCALKVVDPATGEELPVGEVGELYAYGPQIVRGYWNSPEATAATFADGWVRTGDLARLDEEGFCFIVDRIKDIVIRGGENIYSIEVESALYDHPAVLDAAVVGIPHRILGEEPAAIVQCAAGFRPSESELQQWVRERLAAFKVPVRILFCDDPLPRNANGKILKNCVQEQLAQIRMVPE</sequence>
<keyword evidence="6" id="KW-0472">Membrane</keyword>
<dbReference type="InterPro" id="IPR042099">
    <property type="entry name" value="ANL_N_sf"/>
</dbReference>
<keyword evidence="2 9" id="KW-0436">Ligase</keyword>
<dbReference type="SUPFAM" id="SSF56801">
    <property type="entry name" value="Acetyl-CoA synthetase-like"/>
    <property type="match status" value="1"/>
</dbReference>
<evidence type="ECO:0000256" key="5">
    <source>
        <dbReference type="ARBA" id="ARBA00067668"/>
    </source>
</evidence>
<comment type="similarity">
    <text evidence="1">Belongs to the ATP-dependent AMP-binding enzyme family.</text>
</comment>
<keyword evidence="6" id="KW-0812">Transmembrane</keyword>
<dbReference type="PROSITE" id="PS00455">
    <property type="entry name" value="AMP_BINDING"/>
    <property type="match status" value="1"/>
</dbReference>
<feature type="transmembrane region" description="Helical" evidence="6">
    <location>
        <begin position="113"/>
        <end position="132"/>
    </location>
</feature>
<comment type="caution">
    <text evidence="9">The sequence shown here is derived from an EMBL/GenBank/DDBJ whole genome shotgun (WGS) entry which is preliminary data.</text>
</comment>
<comment type="catalytic activity">
    <reaction evidence="3">
        <text>3-(methylsulfanyl)propanoate + ATP + CoA = 3-(methylsulfanyl)propanoyl-CoA + AMP + diphosphate</text>
        <dbReference type="Rhea" id="RHEA:43052"/>
        <dbReference type="ChEBI" id="CHEBI:30616"/>
        <dbReference type="ChEBI" id="CHEBI:33019"/>
        <dbReference type="ChEBI" id="CHEBI:49016"/>
        <dbReference type="ChEBI" id="CHEBI:57287"/>
        <dbReference type="ChEBI" id="CHEBI:82815"/>
        <dbReference type="ChEBI" id="CHEBI:456215"/>
        <dbReference type="EC" id="6.2.1.44"/>
    </reaction>
    <physiologicalReaction direction="left-to-right" evidence="3">
        <dbReference type="Rhea" id="RHEA:43053"/>
    </physiologicalReaction>
</comment>
<reference evidence="9 10" key="1">
    <citation type="submission" date="2017-08" db="EMBL/GenBank/DDBJ databases">
        <title>Infants hospitalized years apart are colonized by the same room-sourced microbial strains.</title>
        <authorList>
            <person name="Brooks B."/>
            <person name="Olm M.R."/>
            <person name="Firek B.A."/>
            <person name="Baker R."/>
            <person name="Thomas B.C."/>
            <person name="Morowitz M.J."/>
            <person name="Banfield J.F."/>
        </authorList>
    </citation>
    <scope>NUCLEOTIDE SEQUENCE [LARGE SCALE GENOMIC DNA]</scope>
    <source>
        <strain evidence="9">S2_005_003_R2_47</strain>
    </source>
</reference>
<dbReference type="Pfam" id="PF13193">
    <property type="entry name" value="AMP-binding_C"/>
    <property type="match status" value="1"/>
</dbReference>
<dbReference type="InterPro" id="IPR050237">
    <property type="entry name" value="ATP-dep_AMP-bd_enzyme"/>
</dbReference>
<gene>
    <name evidence="9" type="ORF">DI569_01355</name>
</gene>
<dbReference type="Gene3D" id="3.40.50.12780">
    <property type="entry name" value="N-terminal domain of ligase-like"/>
    <property type="match status" value="1"/>
</dbReference>
<evidence type="ECO:0000256" key="3">
    <source>
        <dbReference type="ARBA" id="ARBA00051915"/>
    </source>
</evidence>
<dbReference type="PANTHER" id="PTHR43767">
    <property type="entry name" value="LONG-CHAIN-FATTY-ACID--COA LIGASE"/>
    <property type="match status" value="1"/>
</dbReference>
<evidence type="ECO:0000256" key="2">
    <source>
        <dbReference type="ARBA" id="ARBA00022598"/>
    </source>
</evidence>
<evidence type="ECO:0000256" key="4">
    <source>
        <dbReference type="ARBA" id="ARBA00066616"/>
    </source>
</evidence>
<dbReference type="GO" id="GO:0016878">
    <property type="term" value="F:acid-thiol ligase activity"/>
    <property type="evidence" value="ECO:0007669"/>
    <property type="project" value="UniProtKB-ARBA"/>
</dbReference>
<feature type="domain" description="AMP-binding enzyme C-terminal" evidence="8">
    <location>
        <begin position="486"/>
        <end position="562"/>
    </location>
</feature>
<proteinExistence type="inferred from homology"/>
<dbReference type="EC" id="6.2.1.44" evidence="4"/>
<protein>
    <recommendedName>
        <fullName evidence="5">3-methylmercaptopropionyl-CoA ligase</fullName>
        <ecNumber evidence="4">6.2.1.44</ecNumber>
    </recommendedName>
</protein>
<dbReference type="InterPro" id="IPR045851">
    <property type="entry name" value="AMP-bd_C_sf"/>
</dbReference>
<name>A0A2W5L5M4_SPHMC</name>